<dbReference type="GO" id="GO:0005886">
    <property type="term" value="C:plasma membrane"/>
    <property type="evidence" value="ECO:0007669"/>
    <property type="project" value="TreeGrafter"/>
</dbReference>
<dbReference type="PANTHER" id="PTHR40758">
    <property type="entry name" value="CONSERVED PROTEIN"/>
    <property type="match status" value="1"/>
</dbReference>
<protein>
    <submittedName>
        <fullName evidence="3">Maleylpyruvate isomerase family mycothiol-dependent enzyme</fullName>
    </submittedName>
</protein>
<evidence type="ECO:0000313" key="3">
    <source>
        <dbReference type="EMBL" id="XCG63678.1"/>
    </source>
</evidence>
<dbReference type="PANTHER" id="PTHR40758:SF1">
    <property type="entry name" value="CONSERVED PROTEIN"/>
    <property type="match status" value="1"/>
</dbReference>
<organism evidence="3">
    <name type="scientific">Nakamurella sp. A5-74</name>
    <dbReference type="NCBI Taxonomy" id="3158264"/>
    <lineage>
        <taxon>Bacteria</taxon>
        <taxon>Bacillati</taxon>
        <taxon>Actinomycetota</taxon>
        <taxon>Actinomycetes</taxon>
        <taxon>Nakamurellales</taxon>
        <taxon>Nakamurellaceae</taxon>
        <taxon>Nakamurella</taxon>
    </lineage>
</organism>
<dbReference type="SUPFAM" id="SSF109854">
    <property type="entry name" value="DinB/YfiT-like putative metalloenzymes"/>
    <property type="match status" value="1"/>
</dbReference>
<dbReference type="RefSeq" id="WP_353649293.1">
    <property type="nucleotide sequence ID" value="NZ_CP159218.1"/>
</dbReference>
<accession>A0AAU8DN30</accession>
<feature type="domain" description="Mycothiol-dependent maleylpyruvate isomerase metal-binding" evidence="2">
    <location>
        <begin position="9"/>
        <end position="132"/>
    </location>
</feature>
<keyword evidence="3" id="KW-0413">Isomerase</keyword>
<sequence>MDVARLIDQLESEGRRLVAGLAAADWSAAVPGTDWDLRTVVRHLGAVHRWATDILVRGLATNETGGSKAFHEVMDDQDLSGWLVAVHSMLVVTLRDADDDLAAFTLMRSPNPRHFWARRQAHETAIHRADVQAALGAPGVEAFDPAFAQDGIAELVDGFAREPQFASADPGVLALRCTDGPSWLITFGDGTTRAARTDDTSAATATVTGTSSALYLWVWNRPADVVQDGDVSTIASWQRIHI</sequence>
<feature type="domain" description="MDMPI C-terminal" evidence="1">
    <location>
        <begin position="147"/>
        <end position="230"/>
    </location>
</feature>
<dbReference type="InterPro" id="IPR024344">
    <property type="entry name" value="MDMPI_metal-binding"/>
</dbReference>
<dbReference type="EMBL" id="CP159218">
    <property type="protein sequence ID" value="XCG63678.1"/>
    <property type="molecule type" value="Genomic_DNA"/>
</dbReference>
<gene>
    <name evidence="3" type="ORF">ABLG96_21255</name>
</gene>
<dbReference type="GO" id="GO:0046872">
    <property type="term" value="F:metal ion binding"/>
    <property type="evidence" value="ECO:0007669"/>
    <property type="project" value="InterPro"/>
</dbReference>
<dbReference type="GO" id="GO:0016853">
    <property type="term" value="F:isomerase activity"/>
    <property type="evidence" value="ECO:0007669"/>
    <property type="project" value="UniProtKB-KW"/>
</dbReference>
<evidence type="ECO:0000259" key="1">
    <source>
        <dbReference type="Pfam" id="PF07398"/>
    </source>
</evidence>
<dbReference type="InterPro" id="IPR034660">
    <property type="entry name" value="DinB/YfiT-like"/>
</dbReference>
<dbReference type="AlphaFoldDB" id="A0AAU8DN30"/>
<dbReference type="InterPro" id="IPR017517">
    <property type="entry name" value="Maleyloyr_isom"/>
</dbReference>
<dbReference type="Pfam" id="PF11716">
    <property type="entry name" value="MDMPI_N"/>
    <property type="match status" value="1"/>
</dbReference>
<evidence type="ECO:0000259" key="2">
    <source>
        <dbReference type="Pfam" id="PF11716"/>
    </source>
</evidence>
<reference evidence="3" key="1">
    <citation type="submission" date="2024-05" db="EMBL/GenBank/DDBJ databases">
        <authorList>
            <person name="Cai S.Y."/>
            <person name="Jin L.M."/>
            <person name="Li H.R."/>
        </authorList>
    </citation>
    <scope>NUCLEOTIDE SEQUENCE</scope>
    <source>
        <strain evidence="3">A5-74</strain>
    </source>
</reference>
<name>A0AAU8DN30_9ACTN</name>
<dbReference type="Pfam" id="PF07398">
    <property type="entry name" value="MDMPI_C"/>
    <property type="match status" value="1"/>
</dbReference>
<dbReference type="InterPro" id="IPR010872">
    <property type="entry name" value="MDMPI_C-term_domain"/>
</dbReference>
<proteinExistence type="predicted"/>
<dbReference type="NCBIfam" id="TIGR03083">
    <property type="entry name" value="maleylpyruvate isomerase family mycothiol-dependent enzyme"/>
    <property type="match status" value="1"/>
</dbReference>